<gene>
    <name evidence="1" type="ORF">Ctob_009702</name>
</gene>
<reference evidence="2" key="1">
    <citation type="journal article" date="2015" name="PLoS Genet.">
        <title>Genome Sequence and Transcriptome Analyses of Chrysochromulina tobin: Metabolic Tools for Enhanced Algal Fitness in the Prominent Order Prymnesiales (Haptophyceae).</title>
        <authorList>
            <person name="Hovde B.T."/>
            <person name="Deodato C.R."/>
            <person name="Hunsperger H.M."/>
            <person name="Ryken S.A."/>
            <person name="Yost W."/>
            <person name="Jha R.K."/>
            <person name="Patterson J."/>
            <person name="Monnat R.J. Jr."/>
            <person name="Barlow S.B."/>
            <person name="Starkenburg S.R."/>
            <person name="Cattolico R.A."/>
        </authorList>
    </citation>
    <scope>NUCLEOTIDE SEQUENCE</scope>
    <source>
        <strain evidence="2">CCMP291</strain>
    </source>
</reference>
<accession>A0A0M0LQ96</accession>
<keyword evidence="1" id="KW-0489">Methyltransferase</keyword>
<dbReference type="GO" id="GO:0008168">
    <property type="term" value="F:methyltransferase activity"/>
    <property type="evidence" value="ECO:0007669"/>
    <property type="project" value="UniProtKB-KW"/>
</dbReference>
<evidence type="ECO:0000313" key="1">
    <source>
        <dbReference type="EMBL" id="KOO53209.1"/>
    </source>
</evidence>
<dbReference type="SUPFAM" id="SSF56059">
    <property type="entry name" value="Glutathione synthetase ATP-binding domain-like"/>
    <property type="match status" value="1"/>
</dbReference>
<name>A0A0M0LQ96_9EUKA</name>
<dbReference type="Proteomes" id="UP000037460">
    <property type="component" value="Unassembled WGS sequence"/>
</dbReference>
<organism evidence="1 2">
    <name type="scientific">Chrysochromulina tobinii</name>
    <dbReference type="NCBI Taxonomy" id="1460289"/>
    <lineage>
        <taxon>Eukaryota</taxon>
        <taxon>Haptista</taxon>
        <taxon>Haptophyta</taxon>
        <taxon>Prymnesiophyceae</taxon>
        <taxon>Prymnesiales</taxon>
        <taxon>Chrysochromulinaceae</taxon>
        <taxon>Chrysochromulina</taxon>
    </lineage>
</organism>
<keyword evidence="2" id="KW-1185">Reference proteome</keyword>
<proteinExistence type="predicted"/>
<dbReference type="EMBL" id="JWZX01000330">
    <property type="protein sequence ID" value="KOO53209.1"/>
    <property type="molecule type" value="Genomic_DNA"/>
</dbReference>
<keyword evidence="1" id="KW-0808">Transferase</keyword>
<dbReference type="AlphaFoldDB" id="A0A0M0LQ96"/>
<dbReference type="GO" id="GO:0032259">
    <property type="term" value="P:methylation"/>
    <property type="evidence" value="ECO:0007669"/>
    <property type="project" value="UniProtKB-KW"/>
</dbReference>
<sequence length="265" mass="29116">MADRKLRWEFLGRPTPFPFKILDKLGQKAFAKEHGADVPATLAVFDAAEIAADKSALRSHLARCSSDFVLKPVHGYQNKQAFAVRGGAHDLLRNKSFDVNAAADVIAADDEFSSYMVEELLADERGDAAPSRLPVDFKFWCFGPTIAHVTIMVSRERRGEGYTVAVADCDESFTPQPTWCALPTSAESGLVELVPLPLKPLCWDHMVATARRLGAAVGAFARIDIYATPRGAVFGEFQLLFDLVDWNDRADAAIRTMWRGRDGAG</sequence>
<protein>
    <submittedName>
        <fullName evidence="1">Methyltransferase family protein</fullName>
    </submittedName>
</protein>
<evidence type="ECO:0000313" key="2">
    <source>
        <dbReference type="Proteomes" id="UP000037460"/>
    </source>
</evidence>
<comment type="caution">
    <text evidence="1">The sequence shown here is derived from an EMBL/GenBank/DDBJ whole genome shotgun (WGS) entry which is preliminary data.</text>
</comment>